<organism evidence="2">
    <name type="scientific">uncultured Gemmatimonadaceae bacterium</name>
    <dbReference type="NCBI Taxonomy" id="246130"/>
    <lineage>
        <taxon>Bacteria</taxon>
        <taxon>Pseudomonadati</taxon>
        <taxon>Gemmatimonadota</taxon>
        <taxon>Gemmatimonadia</taxon>
        <taxon>Gemmatimonadales</taxon>
        <taxon>Gemmatimonadaceae</taxon>
        <taxon>environmental samples</taxon>
    </lineage>
</organism>
<protein>
    <submittedName>
        <fullName evidence="2">Helicase PriA essential for oriC/DnaA-independent DNA replication</fullName>
    </submittedName>
</protein>
<dbReference type="GO" id="GO:0004386">
    <property type="term" value="F:helicase activity"/>
    <property type="evidence" value="ECO:0007669"/>
    <property type="project" value="UniProtKB-KW"/>
</dbReference>
<evidence type="ECO:0000313" key="2">
    <source>
        <dbReference type="EMBL" id="CAA9328757.1"/>
    </source>
</evidence>
<accession>A0A6J4LCH8</accession>
<keyword evidence="2" id="KW-0347">Helicase</keyword>
<proteinExistence type="predicted"/>
<dbReference type="AlphaFoldDB" id="A0A6J4LCH8"/>
<evidence type="ECO:0000256" key="1">
    <source>
        <dbReference type="SAM" id="MobiDB-lite"/>
    </source>
</evidence>
<feature type="compositionally biased region" description="Basic and acidic residues" evidence="1">
    <location>
        <begin position="42"/>
        <end position="52"/>
    </location>
</feature>
<gene>
    <name evidence="2" type="ORF">AVDCRST_MAG11-2376</name>
</gene>
<name>A0A6J4LCH8_9BACT</name>
<keyword evidence="2" id="KW-0547">Nucleotide-binding</keyword>
<reference evidence="2" key="1">
    <citation type="submission" date="2020-02" db="EMBL/GenBank/DDBJ databases">
        <authorList>
            <person name="Meier V. D."/>
        </authorList>
    </citation>
    <scope>NUCLEOTIDE SEQUENCE</scope>
    <source>
        <strain evidence="2">AVDCRST_MAG11</strain>
    </source>
</reference>
<keyword evidence="2" id="KW-0067">ATP-binding</keyword>
<feature type="region of interest" description="Disordered" evidence="1">
    <location>
        <begin position="1"/>
        <end position="52"/>
    </location>
</feature>
<sequence>MPGRRVQRPVTGRVEPDVGSGAAGRPHRRGRHPGPWPRHRHAAAEKSFRTKL</sequence>
<keyword evidence="2" id="KW-0378">Hydrolase</keyword>
<dbReference type="EMBL" id="CADCTU010000539">
    <property type="protein sequence ID" value="CAA9328757.1"/>
    <property type="molecule type" value="Genomic_DNA"/>
</dbReference>
<feature type="compositionally biased region" description="Basic residues" evidence="1">
    <location>
        <begin position="25"/>
        <end position="41"/>
    </location>
</feature>